<feature type="transmembrane region" description="Helical" evidence="5">
    <location>
        <begin position="503"/>
        <end position="525"/>
    </location>
</feature>
<feature type="transmembrane region" description="Helical" evidence="5">
    <location>
        <begin position="299"/>
        <end position="324"/>
    </location>
</feature>
<dbReference type="PANTHER" id="PTHR48021">
    <property type="match status" value="1"/>
</dbReference>
<dbReference type="PROSITE" id="PS50850">
    <property type="entry name" value="MFS"/>
    <property type="match status" value="1"/>
</dbReference>
<dbReference type="GO" id="GO:0022857">
    <property type="term" value="F:transmembrane transporter activity"/>
    <property type="evidence" value="ECO:0007669"/>
    <property type="project" value="InterPro"/>
</dbReference>
<dbReference type="OrthoDB" id="4142200at2759"/>
<evidence type="ECO:0000256" key="5">
    <source>
        <dbReference type="SAM" id="Phobius"/>
    </source>
</evidence>
<evidence type="ECO:0000313" key="8">
    <source>
        <dbReference type="Proteomes" id="UP000693981"/>
    </source>
</evidence>
<evidence type="ECO:0000256" key="2">
    <source>
        <dbReference type="ARBA" id="ARBA00022692"/>
    </source>
</evidence>
<dbReference type="InterPro" id="IPR005829">
    <property type="entry name" value="Sugar_transporter_CS"/>
</dbReference>
<comment type="caution">
    <text evidence="7">The sequence shown here is derived from an EMBL/GenBank/DDBJ whole genome shotgun (WGS) entry which is preliminary data.</text>
</comment>
<dbReference type="PANTHER" id="PTHR48021:SF1">
    <property type="entry name" value="GH07001P-RELATED"/>
    <property type="match status" value="1"/>
</dbReference>
<feature type="transmembrane region" description="Helical" evidence="5">
    <location>
        <begin position="244"/>
        <end position="261"/>
    </location>
</feature>
<keyword evidence="8" id="KW-1185">Reference proteome</keyword>
<feature type="transmembrane region" description="Helical" evidence="5">
    <location>
        <begin position="212"/>
        <end position="232"/>
    </location>
</feature>
<feature type="transmembrane region" description="Helical" evidence="5">
    <location>
        <begin position="608"/>
        <end position="632"/>
    </location>
</feature>
<feature type="transmembrane region" description="Helical" evidence="5">
    <location>
        <begin position="474"/>
        <end position="496"/>
    </location>
</feature>
<dbReference type="AlphaFoldDB" id="A0A8T1X7B7"/>
<keyword evidence="2 5" id="KW-0812">Transmembrane</keyword>
<sequence length="670" mass="72614">MAAVIDRRGLELAKGVLVTVHDLYGGSLPLRPLELYLQLVQGYDVQPFRFNPRQQDLATSGKALAEFLKSQKPHTSDEAINFVTHGYGALVLREAFRSVDWNYTKSKVVMLSPPNRGIRYHKAMKKYIGHAGYGGVAAEELATLSGEELDERLGKLPRRCFPLVLAGKLCFNPFNQHNYPNDGLIMVEETELPGEFRHQVDVFRAQHEHAEFFFGSCLYLGNVIGAAGAGYCGDRLGRAGTLELASIPFVLGWVMLGVAYGELTVLIGRYLLGAAAGIVSVIVPVYLAEVSAARTRGRVFCSQALLSMLGVLCYLALGALFTYLSRQYLGFNLSEWKVLALCGVVPALVLLLFSQKLPDSPAWLIARHDDRGAAFDVLYRLFDRDERVAENEANAIIHAKVLAASDRRHHGAFFRPVILCATLYTLRAVSAFLLEPAITSTLEEASSRGVGGTHHNASFVLTIFGINVEGAEEGLIAVTTAIAVAATTGVVACFFLVDTRGRLAALCYGCYVVAIACSFLLVGIYRNAELSEEGGVGLSDSGWAAMLLAVAGHQLGLGVVPVVLVSELFAVKQRMGAVSLVVIWEAVVKIGLVHALPALREYVPTPETVFGICVGSVMLCNVIGAVLSWWYVPETSRRSLQDIEAILCGWKPATPRRTASSSVRLDYGSS</sequence>
<proteinExistence type="predicted"/>
<organism evidence="7 8">
    <name type="scientific">Phytophthora boehmeriae</name>
    <dbReference type="NCBI Taxonomy" id="109152"/>
    <lineage>
        <taxon>Eukaryota</taxon>
        <taxon>Sar</taxon>
        <taxon>Stramenopiles</taxon>
        <taxon>Oomycota</taxon>
        <taxon>Peronosporomycetes</taxon>
        <taxon>Peronosporales</taxon>
        <taxon>Peronosporaceae</taxon>
        <taxon>Phytophthora</taxon>
    </lineage>
</organism>
<name>A0A8T1X7B7_9STRA</name>
<dbReference type="Proteomes" id="UP000693981">
    <property type="component" value="Unassembled WGS sequence"/>
</dbReference>
<feature type="domain" description="Major facilitator superfamily (MFS) profile" evidence="6">
    <location>
        <begin position="161"/>
        <end position="636"/>
    </location>
</feature>
<protein>
    <recommendedName>
        <fullName evidence="6">Major facilitator superfamily (MFS) profile domain-containing protein</fullName>
    </recommendedName>
</protein>
<evidence type="ECO:0000313" key="7">
    <source>
        <dbReference type="EMBL" id="KAG7402052.1"/>
    </source>
</evidence>
<dbReference type="Pfam" id="PF00083">
    <property type="entry name" value="Sugar_tr"/>
    <property type="match status" value="2"/>
</dbReference>
<evidence type="ECO:0000256" key="1">
    <source>
        <dbReference type="ARBA" id="ARBA00004141"/>
    </source>
</evidence>
<accession>A0A8T1X7B7</accession>
<feature type="transmembrane region" description="Helical" evidence="5">
    <location>
        <begin position="336"/>
        <end position="353"/>
    </location>
</feature>
<dbReference type="PROSITE" id="PS00217">
    <property type="entry name" value="SUGAR_TRANSPORT_2"/>
    <property type="match status" value="1"/>
</dbReference>
<evidence type="ECO:0000259" key="6">
    <source>
        <dbReference type="PROSITE" id="PS50850"/>
    </source>
</evidence>
<dbReference type="InterPro" id="IPR020846">
    <property type="entry name" value="MFS_dom"/>
</dbReference>
<evidence type="ECO:0000256" key="4">
    <source>
        <dbReference type="ARBA" id="ARBA00023136"/>
    </source>
</evidence>
<keyword evidence="3 5" id="KW-1133">Transmembrane helix</keyword>
<comment type="subcellular location">
    <subcellularLocation>
        <location evidence="1">Membrane</location>
        <topology evidence="1">Multi-pass membrane protein</topology>
    </subcellularLocation>
</comment>
<feature type="transmembrane region" description="Helical" evidence="5">
    <location>
        <begin position="412"/>
        <end position="434"/>
    </location>
</feature>
<feature type="transmembrane region" description="Helical" evidence="5">
    <location>
        <begin position="577"/>
        <end position="596"/>
    </location>
</feature>
<dbReference type="InterPro" id="IPR005828">
    <property type="entry name" value="MFS_sugar_transport-like"/>
</dbReference>
<dbReference type="GO" id="GO:0016020">
    <property type="term" value="C:membrane"/>
    <property type="evidence" value="ECO:0007669"/>
    <property type="project" value="UniProtKB-SubCell"/>
</dbReference>
<dbReference type="InterPro" id="IPR050549">
    <property type="entry name" value="MFS_Trehalose_Transporter"/>
</dbReference>
<keyword evidence="4 5" id="KW-0472">Membrane</keyword>
<dbReference type="EMBL" id="JAGDFL010000004">
    <property type="protein sequence ID" value="KAG7402052.1"/>
    <property type="molecule type" value="Genomic_DNA"/>
</dbReference>
<evidence type="ECO:0000256" key="3">
    <source>
        <dbReference type="ARBA" id="ARBA00022989"/>
    </source>
</evidence>
<feature type="transmembrane region" description="Helical" evidence="5">
    <location>
        <begin position="267"/>
        <end position="287"/>
    </location>
</feature>
<gene>
    <name evidence="7" type="ORF">PHYBOEH_007266</name>
</gene>
<feature type="transmembrane region" description="Helical" evidence="5">
    <location>
        <begin position="545"/>
        <end position="565"/>
    </location>
</feature>
<reference evidence="7" key="1">
    <citation type="submission" date="2021-02" db="EMBL/GenBank/DDBJ databases">
        <authorList>
            <person name="Palmer J.M."/>
        </authorList>
    </citation>
    <scope>NUCLEOTIDE SEQUENCE</scope>
    <source>
        <strain evidence="7">SCRP23</strain>
    </source>
</reference>